<dbReference type="Proteomes" id="UP000095287">
    <property type="component" value="Unplaced"/>
</dbReference>
<keyword evidence="2" id="KW-1185">Reference proteome</keyword>
<proteinExistence type="predicted"/>
<evidence type="ECO:0000313" key="2">
    <source>
        <dbReference type="Proteomes" id="UP000095287"/>
    </source>
</evidence>
<evidence type="ECO:0000313" key="3">
    <source>
        <dbReference type="WBParaSite" id="L893_g30762.t1"/>
    </source>
</evidence>
<keyword evidence="1" id="KW-0472">Membrane</keyword>
<evidence type="ECO:0000256" key="1">
    <source>
        <dbReference type="SAM" id="Phobius"/>
    </source>
</evidence>
<sequence>MQSGIFDCKCYSTISASDKINSCKINSHKRHTSASRDADYPEKQLRVESPARVTDFSASVIASLLWQSFYLLLILACKYSSPILNIIYNFLFIYLNYTRQTTMLREEPKGDCFRKQPHSLCWERGRARRDSGNGSLSGGSVKVLCCYLFA</sequence>
<protein>
    <submittedName>
        <fullName evidence="3">Uncharacterized protein</fullName>
    </submittedName>
</protein>
<dbReference type="WBParaSite" id="L893_g30762.t1">
    <property type="protein sequence ID" value="L893_g30762.t1"/>
    <property type="gene ID" value="L893_g30762"/>
</dbReference>
<feature type="transmembrane region" description="Helical" evidence="1">
    <location>
        <begin position="79"/>
        <end position="97"/>
    </location>
</feature>
<accession>A0A1I7ZY65</accession>
<dbReference type="AlphaFoldDB" id="A0A1I7ZY65"/>
<reference evidence="3" key="1">
    <citation type="submission" date="2016-11" db="UniProtKB">
        <authorList>
            <consortium name="WormBaseParasite"/>
        </authorList>
    </citation>
    <scope>IDENTIFICATION</scope>
</reference>
<organism evidence="2 3">
    <name type="scientific">Steinernema glaseri</name>
    <dbReference type="NCBI Taxonomy" id="37863"/>
    <lineage>
        <taxon>Eukaryota</taxon>
        <taxon>Metazoa</taxon>
        <taxon>Ecdysozoa</taxon>
        <taxon>Nematoda</taxon>
        <taxon>Chromadorea</taxon>
        <taxon>Rhabditida</taxon>
        <taxon>Tylenchina</taxon>
        <taxon>Panagrolaimomorpha</taxon>
        <taxon>Strongyloidoidea</taxon>
        <taxon>Steinernematidae</taxon>
        <taxon>Steinernema</taxon>
    </lineage>
</organism>
<name>A0A1I7ZY65_9BILA</name>
<keyword evidence="1" id="KW-1133">Transmembrane helix</keyword>
<keyword evidence="1" id="KW-0812">Transmembrane</keyword>